<feature type="domain" description="Inosine/uridine-preferring nucleoside hydrolase" evidence="3">
    <location>
        <begin position="5"/>
        <end position="239"/>
    </location>
</feature>
<accession>X1BX48</accession>
<dbReference type="GO" id="GO:0008477">
    <property type="term" value="F:purine nucleosidase activity"/>
    <property type="evidence" value="ECO:0007669"/>
    <property type="project" value="TreeGrafter"/>
</dbReference>
<proteinExistence type="predicted"/>
<dbReference type="PANTHER" id="PTHR12304:SF4">
    <property type="entry name" value="URIDINE NUCLEOSIDASE"/>
    <property type="match status" value="1"/>
</dbReference>
<gene>
    <name evidence="4" type="ORF">S01H4_37455</name>
</gene>
<dbReference type="Pfam" id="PF01156">
    <property type="entry name" value="IU_nuc_hydro"/>
    <property type="match status" value="1"/>
</dbReference>
<name>X1BX48_9ZZZZ</name>
<evidence type="ECO:0000313" key="4">
    <source>
        <dbReference type="EMBL" id="GAH00366.1"/>
    </source>
</evidence>
<evidence type="ECO:0000256" key="1">
    <source>
        <dbReference type="ARBA" id="ARBA00022801"/>
    </source>
</evidence>
<dbReference type="SUPFAM" id="SSF53590">
    <property type="entry name" value="Nucleoside hydrolase"/>
    <property type="match status" value="1"/>
</dbReference>
<feature type="non-terminal residue" evidence="4">
    <location>
        <position position="241"/>
    </location>
</feature>
<dbReference type="InterPro" id="IPR001910">
    <property type="entry name" value="Inosine/uridine_hydrolase_dom"/>
</dbReference>
<evidence type="ECO:0000259" key="3">
    <source>
        <dbReference type="Pfam" id="PF01156"/>
    </source>
</evidence>
<sequence>MSIKVILDTDIGSDIDDAFCLAYLLAQPKCELLGITTVTGEADKRAMLASVLCKVAGKRIPIFPGSEEPLLLPQKQKHAPQAAALPKWNHDKEFPRGQAIEFLRQTIHQYPGEIVLLTIGPLTNIGLLFRVNPEIPSLLKGLVMMCGVFTNRLAGVGPLEWNAIGDPHATAIVYQAATSIHRSIGLDVTCQVTMNSKQVREKLHSDLQQPVLDFAEVWFRQRDIITFHDPLAATTIFDDQI</sequence>
<organism evidence="4">
    <name type="scientific">marine sediment metagenome</name>
    <dbReference type="NCBI Taxonomy" id="412755"/>
    <lineage>
        <taxon>unclassified sequences</taxon>
        <taxon>metagenomes</taxon>
        <taxon>ecological metagenomes</taxon>
    </lineage>
</organism>
<dbReference type="GO" id="GO:0005829">
    <property type="term" value="C:cytosol"/>
    <property type="evidence" value="ECO:0007669"/>
    <property type="project" value="TreeGrafter"/>
</dbReference>
<comment type="caution">
    <text evidence="4">The sequence shown here is derived from an EMBL/GenBank/DDBJ whole genome shotgun (WGS) entry which is preliminary data.</text>
</comment>
<dbReference type="InterPro" id="IPR023186">
    <property type="entry name" value="IUNH"/>
</dbReference>
<dbReference type="InterPro" id="IPR036452">
    <property type="entry name" value="Ribo_hydro-like"/>
</dbReference>
<dbReference type="GO" id="GO:0006152">
    <property type="term" value="P:purine nucleoside catabolic process"/>
    <property type="evidence" value="ECO:0007669"/>
    <property type="project" value="TreeGrafter"/>
</dbReference>
<evidence type="ECO:0000256" key="2">
    <source>
        <dbReference type="ARBA" id="ARBA00023295"/>
    </source>
</evidence>
<dbReference type="EMBL" id="BART01020122">
    <property type="protein sequence ID" value="GAH00366.1"/>
    <property type="molecule type" value="Genomic_DNA"/>
</dbReference>
<dbReference type="Gene3D" id="3.90.245.10">
    <property type="entry name" value="Ribonucleoside hydrolase-like"/>
    <property type="match status" value="1"/>
</dbReference>
<dbReference type="AlphaFoldDB" id="X1BX48"/>
<reference evidence="4" key="1">
    <citation type="journal article" date="2014" name="Front. Microbiol.">
        <title>High frequency of phylogenetically diverse reductive dehalogenase-homologous genes in deep subseafloor sedimentary metagenomes.</title>
        <authorList>
            <person name="Kawai M."/>
            <person name="Futagami T."/>
            <person name="Toyoda A."/>
            <person name="Takaki Y."/>
            <person name="Nishi S."/>
            <person name="Hori S."/>
            <person name="Arai W."/>
            <person name="Tsubouchi T."/>
            <person name="Morono Y."/>
            <person name="Uchiyama I."/>
            <person name="Ito T."/>
            <person name="Fujiyama A."/>
            <person name="Inagaki F."/>
            <person name="Takami H."/>
        </authorList>
    </citation>
    <scope>NUCLEOTIDE SEQUENCE</scope>
    <source>
        <strain evidence="4">Expedition CK06-06</strain>
    </source>
</reference>
<protein>
    <recommendedName>
        <fullName evidence="3">Inosine/uridine-preferring nucleoside hydrolase domain-containing protein</fullName>
    </recommendedName>
</protein>
<dbReference type="PANTHER" id="PTHR12304">
    <property type="entry name" value="INOSINE-URIDINE PREFERRING NUCLEOSIDE HYDROLASE"/>
    <property type="match status" value="1"/>
</dbReference>
<keyword evidence="2" id="KW-0326">Glycosidase</keyword>
<keyword evidence="1" id="KW-0378">Hydrolase</keyword>